<dbReference type="PROSITE" id="PS50090">
    <property type="entry name" value="MYB_LIKE"/>
    <property type="match status" value="1"/>
</dbReference>
<feature type="compositionally biased region" description="Low complexity" evidence="4">
    <location>
        <begin position="386"/>
        <end position="405"/>
    </location>
</feature>
<dbReference type="InterPro" id="IPR009057">
    <property type="entry name" value="Homeodomain-like_sf"/>
</dbReference>
<feature type="region of interest" description="Disordered" evidence="4">
    <location>
        <begin position="342"/>
        <end position="419"/>
    </location>
</feature>
<dbReference type="EMBL" id="AZIL01000497">
    <property type="protein sequence ID" value="EWM27318.1"/>
    <property type="molecule type" value="Genomic_DNA"/>
</dbReference>
<dbReference type="OrthoDB" id="39591at2759"/>
<evidence type="ECO:0000259" key="5">
    <source>
        <dbReference type="PROSITE" id="PS50090"/>
    </source>
</evidence>
<feature type="region of interest" description="Disordered" evidence="4">
    <location>
        <begin position="172"/>
        <end position="196"/>
    </location>
</feature>
<feature type="compositionally biased region" description="Low complexity" evidence="4">
    <location>
        <begin position="73"/>
        <end position="82"/>
    </location>
</feature>
<dbReference type="SMART" id="SM00717">
    <property type="entry name" value="SANT"/>
    <property type="match status" value="2"/>
</dbReference>
<organism evidence="7 8">
    <name type="scientific">Nannochloropsis gaditana</name>
    <dbReference type="NCBI Taxonomy" id="72520"/>
    <lineage>
        <taxon>Eukaryota</taxon>
        <taxon>Sar</taxon>
        <taxon>Stramenopiles</taxon>
        <taxon>Ochrophyta</taxon>
        <taxon>Eustigmatophyceae</taxon>
        <taxon>Eustigmatales</taxon>
        <taxon>Monodopsidaceae</taxon>
        <taxon>Nannochloropsis</taxon>
    </lineage>
</organism>
<name>W7TUW0_9STRA</name>
<evidence type="ECO:0000256" key="2">
    <source>
        <dbReference type="ARBA" id="ARBA00023125"/>
    </source>
</evidence>
<feature type="compositionally biased region" description="Basic and acidic residues" evidence="4">
    <location>
        <begin position="52"/>
        <end position="65"/>
    </location>
</feature>
<feature type="compositionally biased region" description="Polar residues" evidence="4">
    <location>
        <begin position="32"/>
        <end position="50"/>
    </location>
</feature>
<dbReference type="PANTHER" id="PTHR46380:SF2">
    <property type="entry name" value="CYCLIN-D-BINDING MYB-LIKE TRANSCRIPTION FACTOR 1"/>
    <property type="match status" value="1"/>
</dbReference>
<comment type="subcellular location">
    <subcellularLocation>
        <location evidence="1">Nucleus</location>
    </subcellularLocation>
</comment>
<sequence>MSRRTTLSSLEAERAHSFYELNVPGSLPPDLTPQTEEAQRSQSNISQAPDNNDGHEKNGDAGVEKEEGEGEAAEQSPLVLEPLPIPSPPPASMPQISSAAFPSEHHHHHVSLHAPPPVHPMQAPPAHHPYHPHHLPPGMGPCAPMSATQLPPGPYNGGSMYAPALSTMNPHYPHAAGSGPGTMPPGPRPSPSQAWNAPPALPTAADTEALPIKTGKFSKSESQAILHAVQEYCEAHDVSVHRLCSENAHRGDLKGAWLKIAKVLPNRTVQAVYRHGLRKLHSFKRGKWTEEEERKLMELVEVRGQKWVKFQEVLNRSADACRDKHRELATGWAAKAWARKGAEGYPEEARGPPTAVEGEEAGKEEGRGGGGEKGGRSAEGDLGRRVPLLSSSSSSVPSSSSSSAEEGAEEGGKKGERRG</sequence>
<evidence type="ECO:0000313" key="8">
    <source>
        <dbReference type="Proteomes" id="UP000019335"/>
    </source>
</evidence>
<dbReference type="CDD" id="cd00167">
    <property type="entry name" value="SANT"/>
    <property type="match status" value="2"/>
</dbReference>
<dbReference type="InterPro" id="IPR001005">
    <property type="entry name" value="SANT/Myb"/>
</dbReference>
<gene>
    <name evidence="7" type="ORF">Naga_100192g1</name>
</gene>
<keyword evidence="2 7" id="KW-0238">DNA-binding</keyword>
<evidence type="ECO:0000313" key="7">
    <source>
        <dbReference type="EMBL" id="EWM27318.1"/>
    </source>
</evidence>
<protein>
    <submittedName>
        <fullName evidence="7">Myb-like dna-binding domain-containing protein</fullName>
    </submittedName>
</protein>
<dbReference type="GO" id="GO:0003700">
    <property type="term" value="F:DNA-binding transcription factor activity"/>
    <property type="evidence" value="ECO:0007669"/>
    <property type="project" value="TreeGrafter"/>
</dbReference>
<evidence type="ECO:0000256" key="3">
    <source>
        <dbReference type="ARBA" id="ARBA00023242"/>
    </source>
</evidence>
<feature type="compositionally biased region" description="Basic and acidic residues" evidence="4">
    <location>
        <begin position="410"/>
        <end position="419"/>
    </location>
</feature>
<feature type="compositionally biased region" description="Basic and acidic residues" evidence="4">
    <location>
        <begin position="373"/>
        <end position="384"/>
    </location>
</feature>
<feature type="domain" description="HTH myb-type" evidence="6">
    <location>
        <begin position="280"/>
        <end position="324"/>
    </location>
</feature>
<comment type="caution">
    <text evidence="7">The sequence shown here is derived from an EMBL/GenBank/DDBJ whole genome shotgun (WGS) entry which is preliminary data.</text>
</comment>
<dbReference type="InterPro" id="IPR051651">
    <property type="entry name" value="DMTF1_DNA-bind_reg"/>
</dbReference>
<dbReference type="Proteomes" id="UP000019335">
    <property type="component" value="Chromosome 7"/>
</dbReference>
<evidence type="ECO:0000259" key="6">
    <source>
        <dbReference type="PROSITE" id="PS51294"/>
    </source>
</evidence>
<feature type="compositionally biased region" description="Pro residues" evidence="4">
    <location>
        <begin position="83"/>
        <end position="92"/>
    </location>
</feature>
<dbReference type="AlphaFoldDB" id="W7TUW0"/>
<feature type="region of interest" description="Disordered" evidence="4">
    <location>
        <begin position="19"/>
        <end position="145"/>
    </location>
</feature>
<dbReference type="SUPFAM" id="SSF46689">
    <property type="entry name" value="Homeodomain-like"/>
    <property type="match status" value="1"/>
</dbReference>
<evidence type="ECO:0000256" key="4">
    <source>
        <dbReference type="SAM" id="MobiDB-lite"/>
    </source>
</evidence>
<dbReference type="GO" id="GO:0000976">
    <property type="term" value="F:transcription cis-regulatory region binding"/>
    <property type="evidence" value="ECO:0007669"/>
    <property type="project" value="TreeGrafter"/>
</dbReference>
<reference evidence="7 8" key="1">
    <citation type="journal article" date="2014" name="Mol. Plant">
        <title>Chromosome Scale Genome Assembly and Transcriptome Profiling of Nannochloropsis gaditana in Nitrogen Depletion.</title>
        <authorList>
            <person name="Corteggiani Carpinelli E."/>
            <person name="Telatin A."/>
            <person name="Vitulo N."/>
            <person name="Forcato C."/>
            <person name="D'Angelo M."/>
            <person name="Schiavon R."/>
            <person name="Vezzi A."/>
            <person name="Giacometti G.M."/>
            <person name="Morosinotto T."/>
            <person name="Valle G."/>
        </authorList>
    </citation>
    <scope>NUCLEOTIDE SEQUENCE [LARGE SCALE GENOMIC DNA]</scope>
    <source>
        <strain evidence="7 8">B-31</strain>
    </source>
</reference>
<evidence type="ECO:0000256" key="1">
    <source>
        <dbReference type="ARBA" id="ARBA00004123"/>
    </source>
</evidence>
<keyword evidence="3" id="KW-0539">Nucleus</keyword>
<dbReference type="PANTHER" id="PTHR46380">
    <property type="entry name" value="CYCLIN-D-BINDING MYB-LIKE TRANSCRIPTION FACTOR 1"/>
    <property type="match status" value="1"/>
</dbReference>
<feature type="domain" description="Myb-like" evidence="5">
    <location>
        <begin position="284"/>
        <end position="329"/>
    </location>
</feature>
<accession>W7TUW0</accession>
<feature type="compositionally biased region" description="Pro residues" evidence="4">
    <location>
        <begin position="114"/>
        <end position="127"/>
    </location>
</feature>
<dbReference type="InterPro" id="IPR017930">
    <property type="entry name" value="Myb_dom"/>
</dbReference>
<dbReference type="Gene3D" id="1.10.10.60">
    <property type="entry name" value="Homeodomain-like"/>
    <property type="match status" value="1"/>
</dbReference>
<dbReference type="GO" id="GO:0005634">
    <property type="term" value="C:nucleus"/>
    <property type="evidence" value="ECO:0007669"/>
    <property type="project" value="UniProtKB-SubCell"/>
</dbReference>
<proteinExistence type="predicted"/>
<dbReference type="Pfam" id="PF13921">
    <property type="entry name" value="Myb_DNA-bind_6"/>
    <property type="match status" value="1"/>
</dbReference>
<feature type="compositionally biased region" description="Low complexity" evidence="4">
    <location>
        <begin position="93"/>
        <end position="102"/>
    </location>
</feature>
<keyword evidence="8" id="KW-1185">Reference proteome</keyword>
<dbReference type="PROSITE" id="PS51294">
    <property type="entry name" value="HTH_MYB"/>
    <property type="match status" value="1"/>
</dbReference>